<protein>
    <submittedName>
        <fullName evidence="7">Major capsid protein</fullName>
    </submittedName>
</protein>
<organism evidence="7">
    <name type="scientific">Dulem virus 99</name>
    <dbReference type="NCBI Taxonomy" id="3145810"/>
    <lineage>
        <taxon>Viruses</taxon>
        <taxon>Monodnaviria</taxon>
        <taxon>Sangervirae</taxon>
        <taxon>Phixviricota</taxon>
        <taxon>Malgrandaviricetes</taxon>
        <taxon>Petitvirales</taxon>
        <taxon>Microviridae</taxon>
        <taxon>Microvirus</taxon>
    </lineage>
</organism>
<dbReference type="InterPro" id="IPR003514">
    <property type="entry name" value="Microviridae_protein_F"/>
</dbReference>
<dbReference type="EMBL" id="PP511369">
    <property type="protein sequence ID" value="XCD03521.1"/>
    <property type="molecule type" value="Genomic_DNA"/>
</dbReference>
<sequence>MSFLSSLKPNKPKRTSFDLSHEVKLTTDFGKLVPFFVQDVIPGDTFKVSVETLVRFAPMIAPIMHRVNVYTHFFFVPYRLVWDEWREFITGGEDGTAEPVFPRCHIEKSEGNQTSGIVWPLFIGPSTLTDYMGFPYNFGEVTVMPAMNIDINLLPFRAYQLIYNEYYRDQNLQDEVDFSKSSGIFEAQYMNGRPDVDGCLECLYLRTRCWEKDYFTSALPFPQRLSNPVSVPVNGYVDIEADRRAAIRNPSFYRMINGAPGTGSPLYTNNSGEIYNSSDTNAPLFYDPSGSLVGKFSDNTGVTVNELRRAFSLQRWLENNARAGSRYIEQIFSHFGVRSSDARLQRPEYLGGGKSPVVISEVMQTSETANSPQGNVAGAGVSYGTSHSFKRFFEEHGIVLGILSIMPRSAYQNGIPRLFAKFDKFDYYFPEFAHLGEQEVKQYELYCDSSQPLDASYNNKVFGYLPRYAEYRYVNSHVHGYFRTSMNFWHMGRNLTPNAGLNSEFVTCNHAPLDRIFAVEDEYVDHLWVQMYVKFYALRPLPKYGTPGL</sequence>
<evidence type="ECO:0000313" key="7">
    <source>
        <dbReference type="EMBL" id="XCD04576.1"/>
    </source>
</evidence>
<name>A0AAU8AX36_9VIRU</name>
<proteinExistence type="inferred from homology"/>
<dbReference type="GO" id="GO:0005198">
    <property type="term" value="F:structural molecule activity"/>
    <property type="evidence" value="ECO:0007669"/>
    <property type="project" value="InterPro"/>
</dbReference>
<dbReference type="Pfam" id="PF02305">
    <property type="entry name" value="Phage_F"/>
    <property type="match status" value="1"/>
</dbReference>
<evidence type="ECO:0000256" key="4">
    <source>
        <dbReference type="ARBA" id="ARBA00022561"/>
    </source>
</evidence>
<dbReference type="InterPro" id="IPR037002">
    <property type="entry name" value="Microviridae_protein_F_sf"/>
</dbReference>
<evidence type="ECO:0000256" key="3">
    <source>
        <dbReference type="ARBA" id="ARBA00022431"/>
    </source>
</evidence>
<evidence type="ECO:0000313" key="6">
    <source>
        <dbReference type="EMBL" id="XCD03521.1"/>
    </source>
</evidence>
<dbReference type="Gene3D" id="2.60.169.10">
    <property type="entry name" value="Microviridae F protein"/>
    <property type="match status" value="2"/>
</dbReference>
<keyword evidence="5" id="KW-0946">Virion</keyword>
<evidence type="ECO:0000256" key="2">
    <source>
        <dbReference type="ARBA" id="ARBA00009963"/>
    </source>
</evidence>
<keyword evidence="4" id="KW-0167">Capsid protein</keyword>
<dbReference type="SUPFAM" id="SSF88645">
    <property type="entry name" value="ssDNA viruses"/>
    <property type="match status" value="1"/>
</dbReference>
<comment type="subcellular location">
    <subcellularLocation>
        <location evidence="1">Virion</location>
    </subcellularLocation>
</comment>
<dbReference type="EMBL" id="PP511478">
    <property type="protein sequence ID" value="XCD04576.1"/>
    <property type="molecule type" value="Genomic_DNA"/>
</dbReference>
<dbReference type="GO" id="GO:0039615">
    <property type="term" value="C:T=1 icosahedral viral capsid"/>
    <property type="evidence" value="ECO:0007669"/>
    <property type="project" value="UniProtKB-KW"/>
</dbReference>
<evidence type="ECO:0000256" key="5">
    <source>
        <dbReference type="ARBA" id="ARBA00022844"/>
    </source>
</evidence>
<dbReference type="InterPro" id="IPR016184">
    <property type="entry name" value="Capsid/spike_ssDNA_virus"/>
</dbReference>
<reference evidence="7" key="1">
    <citation type="submission" date="2024-03" db="EMBL/GenBank/DDBJ databases">
        <title>Diverse circular DNA viruses in blood, oral, and fecal samples of captive lemurs.</title>
        <authorList>
            <person name="Paietta E.N."/>
            <person name="Kraberger S."/>
            <person name="Lund M.C."/>
            <person name="Custer J.M."/>
            <person name="Vargas K.M."/>
            <person name="Ehmke E.E."/>
            <person name="Yoder A.D."/>
            <person name="Varsani A."/>
        </authorList>
    </citation>
    <scope>NUCLEOTIDE SEQUENCE</scope>
    <source>
        <strain evidence="6">Duke_18_84</strain>
        <strain evidence="7">Duke_23FS_60</strain>
    </source>
</reference>
<accession>A0AAU8AX36</accession>
<evidence type="ECO:0000256" key="1">
    <source>
        <dbReference type="ARBA" id="ARBA00004328"/>
    </source>
</evidence>
<keyword evidence="3" id="KW-1140">T=1 icosahedral capsid protein</keyword>
<comment type="similarity">
    <text evidence="2">Belongs to the microviridae F protein family.</text>
</comment>